<gene>
    <name evidence="6" type="ORF">LRS13_07065</name>
</gene>
<reference evidence="7" key="1">
    <citation type="submission" date="2021-11" db="EMBL/GenBank/DDBJ databases">
        <title>Cultivation dependent microbiological survey of springs from the worlds oldest radium mine currently devoted to the extraction of radon-saturated water.</title>
        <authorList>
            <person name="Kapinusova G."/>
            <person name="Smrhova T."/>
            <person name="Strejcek M."/>
            <person name="Suman J."/>
            <person name="Jani K."/>
            <person name="Pajer P."/>
            <person name="Uhlik O."/>
        </authorList>
    </citation>
    <scope>NUCLEOTIDE SEQUENCE [LARGE SCALE GENOMIC DNA]</scope>
    <source>
        <strain evidence="7">J379</strain>
    </source>
</reference>
<evidence type="ECO:0000256" key="4">
    <source>
        <dbReference type="ARBA" id="ARBA00022825"/>
    </source>
</evidence>
<evidence type="ECO:0000313" key="7">
    <source>
        <dbReference type="Proteomes" id="UP001058860"/>
    </source>
</evidence>
<dbReference type="InterPro" id="IPR005320">
    <property type="entry name" value="Peptidase_S51"/>
</dbReference>
<dbReference type="Proteomes" id="UP001058860">
    <property type="component" value="Chromosome"/>
</dbReference>
<dbReference type="PANTHER" id="PTHR20842">
    <property type="entry name" value="PROTEASE S51 ALPHA-ASPARTYL DIPEPTIDASE"/>
    <property type="match status" value="1"/>
</dbReference>
<feature type="region of interest" description="Disordered" evidence="5">
    <location>
        <begin position="215"/>
        <end position="317"/>
    </location>
</feature>
<protein>
    <submittedName>
        <fullName evidence="6">Peptidase E</fullName>
    </submittedName>
</protein>
<dbReference type="EMBL" id="CP088295">
    <property type="protein sequence ID" value="UUY05275.1"/>
    <property type="molecule type" value="Genomic_DNA"/>
</dbReference>
<keyword evidence="2" id="KW-0645">Protease</keyword>
<dbReference type="CDD" id="cd03146">
    <property type="entry name" value="GAT1_Peptidase_E"/>
    <property type="match status" value="1"/>
</dbReference>
<evidence type="ECO:0000313" key="6">
    <source>
        <dbReference type="EMBL" id="UUY05275.1"/>
    </source>
</evidence>
<dbReference type="SUPFAM" id="SSF52317">
    <property type="entry name" value="Class I glutamine amidotransferase-like"/>
    <property type="match status" value="1"/>
</dbReference>
<dbReference type="Pfam" id="PF03575">
    <property type="entry name" value="Peptidase_S51"/>
    <property type="match status" value="1"/>
</dbReference>
<evidence type="ECO:0000256" key="5">
    <source>
        <dbReference type="SAM" id="MobiDB-lite"/>
    </source>
</evidence>
<keyword evidence="4" id="KW-0720">Serine protease</keyword>
<evidence type="ECO:0000256" key="1">
    <source>
        <dbReference type="ARBA" id="ARBA00006534"/>
    </source>
</evidence>
<accession>A0ABY5PL67</accession>
<evidence type="ECO:0000256" key="3">
    <source>
        <dbReference type="ARBA" id="ARBA00022801"/>
    </source>
</evidence>
<dbReference type="RefSeq" id="WP_353865734.1">
    <property type="nucleotide sequence ID" value="NZ_CP088295.1"/>
</dbReference>
<sequence>MRTIFAMGGGGFTMEPENPALDDYILSLARKPVPKVLFLPTASGDPNEHIHKFMGAFGHKVCEPDHLSLFRLGSNPVDLEALLFAQDIIYVGGGSMRNLLAIWRVHELDRILRECWERGVVLAGLSAGAMCWMDWGVTKSGGRPEPCEGMGLLPGSLTVHYDGEADRRPVYLQAVADGTLPARLRGRRRCRPAVSRARVRHRGVVAAGRARVPCGAARRRGRRGAAGRGVSRRGREPHAAGVRRHPRVPRDARHGPLSAHPLADSRHVAHGGPRMPSVWSTQPGNNRPKWRVHPHQPLRSGSWSPMTRPRCARRSAS</sequence>
<evidence type="ECO:0000256" key="2">
    <source>
        <dbReference type="ARBA" id="ARBA00022670"/>
    </source>
</evidence>
<dbReference type="InterPro" id="IPR029062">
    <property type="entry name" value="Class_I_gatase-like"/>
</dbReference>
<name>A0ABY5PL67_9ACTN</name>
<keyword evidence="3" id="KW-0378">Hydrolase</keyword>
<dbReference type="PANTHER" id="PTHR20842:SF0">
    <property type="entry name" value="ALPHA-ASPARTYL DIPEPTIDASE"/>
    <property type="match status" value="1"/>
</dbReference>
<comment type="similarity">
    <text evidence="1">Belongs to the peptidase S51 family.</text>
</comment>
<organism evidence="6 7">
    <name type="scientific">Svornostia abyssi</name>
    <dbReference type="NCBI Taxonomy" id="2898438"/>
    <lineage>
        <taxon>Bacteria</taxon>
        <taxon>Bacillati</taxon>
        <taxon>Actinomycetota</taxon>
        <taxon>Thermoleophilia</taxon>
        <taxon>Solirubrobacterales</taxon>
        <taxon>Baekduiaceae</taxon>
        <taxon>Svornostia</taxon>
    </lineage>
</organism>
<proteinExistence type="inferred from homology"/>
<dbReference type="Gene3D" id="3.40.50.880">
    <property type="match status" value="1"/>
</dbReference>
<keyword evidence="7" id="KW-1185">Reference proteome</keyword>